<dbReference type="Gene3D" id="3.30.560.10">
    <property type="entry name" value="Glucose Oxidase, domain 3"/>
    <property type="match status" value="1"/>
</dbReference>
<dbReference type="InterPro" id="IPR000172">
    <property type="entry name" value="GMC_OxRdtase_N"/>
</dbReference>
<evidence type="ECO:0000256" key="5">
    <source>
        <dbReference type="SAM" id="SignalP"/>
    </source>
</evidence>
<protein>
    <recommendedName>
        <fullName evidence="10">Aryl-alcohol oxidase-like protein</fullName>
    </recommendedName>
</protein>
<dbReference type="InterPro" id="IPR007867">
    <property type="entry name" value="GMC_OxRtase_C"/>
</dbReference>
<feature type="domain" description="Glucose-methanol-choline oxidoreductase C-terminal" evidence="7">
    <location>
        <begin position="455"/>
        <end position="587"/>
    </location>
</feature>
<evidence type="ECO:0000313" key="8">
    <source>
        <dbReference type="EMBL" id="GAT56100.1"/>
    </source>
</evidence>
<dbReference type="Pfam" id="PF05199">
    <property type="entry name" value="GMC_oxred_C"/>
    <property type="match status" value="1"/>
</dbReference>
<evidence type="ECO:0008006" key="10">
    <source>
        <dbReference type="Google" id="ProtNLM"/>
    </source>
</evidence>
<dbReference type="InterPro" id="IPR012132">
    <property type="entry name" value="GMC_OxRdtase"/>
</dbReference>
<dbReference type="SUPFAM" id="SSF51905">
    <property type="entry name" value="FAD/NAD(P)-binding domain"/>
    <property type="match status" value="1"/>
</dbReference>
<feature type="chain" id="PRO_5046811378" description="Aryl-alcohol oxidase-like protein" evidence="5">
    <location>
        <begin position="22"/>
        <end position="599"/>
    </location>
</feature>
<evidence type="ECO:0000259" key="7">
    <source>
        <dbReference type="Pfam" id="PF05199"/>
    </source>
</evidence>
<gene>
    <name evidence="8" type="ORF">MCHLO_12796</name>
</gene>
<dbReference type="EMBL" id="DF849243">
    <property type="protein sequence ID" value="GAT56100.1"/>
    <property type="molecule type" value="Genomic_DNA"/>
</dbReference>
<keyword evidence="4" id="KW-0274">FAD</keyword>
<evidence type="ECO:0000256" key="1">
    <source>
        <dbReference type="ARBA" id="ARBA00001974"/>
    </source>
</evidence>
<evidence type="ECO:0000256" key="2">
    <source>
        <dbReference type="ARBA" id="ARBA00010790"/>
    </source>
</evidence>
<keyword evidence="3" id="KW-0285">Flavoprotein</keyword>
<comment type="cofactor">
    <cofactor evidence="1">
        <name>FAD</name>
        <dbReference type="ChEBI" id="CHEBI:57692"/>
    </cofactor>
</comment>
<proteinExistence type="inferred from homology"/>
<name>A0ABQ0LYH6_MYCCL</name>
<dbReference type="Proteomes" id="UP000815677">
    <property type="component" value="Unassembled WGS sequence"/>
</dbReference>
<keyword evidence="9" id="KW-1185">Reference proteome</keyword>
<evidence type="ECO:0000313" key="9">
    <source>
        <dbReference type="Proteomes" id="UP000815677"/>
    </source>
</evidence>
<reference evidence="8" key="1">
    <citation type="submission" date="2014-09" db="EMBL/GenBank/DDBJ databases">
        <title>Genome sequence of the luminous mushroom Mycena chlorophos for searching fungal bioluminescence genes.</title>
        <authorList>
            <person name="Tanaka Y."/>
            <person name="Kasuga D."/>
            <person name="Oba Y."/>
            <person name="Hase S."/>
            <person name="Sato K."/>
            <person name="Oba Y."/>
            <person name="Sakakibara Y."/>
        </authorList>
    </citation>
    <scope>NUCLEOTIDE SEQUENCE</scope>
</reference>
<sequence length="599" mass="64241">MLLLHFAVALHALSLLPRCWGKTYERLEDLPGREFDFVVVGGRTAGLVVANRLTEDARFTVLVLEAGSTSAGVYDSEVPFLFNNLLVEPNIHDWNFSTTPQSGLNNRVLPYPRAFMLGGCSAHNVMYYTRASADDWDRYAALTGDDGWSWKNVFPYFLKSEAWTAPADGHNITGEYDPAVHSTHGKVEVSLNGYSWPFGAMVIDAAKTSTSTEFAFNLDTNSGNSLGIGWLQSTIGHGVRSTSATAYLFPEDVARRPNLHALLHAQTTRLVQPQTTSDSKIHFGGIEFVIAGTTVVVNARKETILSGGTVGSAAILLQSGIGDKDELGAVGIASVLHLPSTGKNVTDHPALTLSWTVNSTDTADTFSGNSTALDEALAQWNASHTGPMTLTSATNVGWLRLDADDPIFENVTDPAAGPQAPHIEFSFNAGTNTITSTSNTSIGHHISITVAVVTPTSRGAIMLNGSNPLVAPLINPNFLTTEFDFYTLRTAVGKAQQFVALEIFKDYVVAPDMDLSPPDVLDQYIRENGRSFSHLVSSAAMSAVNASYGVVDPDLRVKGTTGLRVIDASVLPIVPSAHTQAATYVIGERGADLVKAQWT</sequence>
<dbReference type="InterPro" id="IPR036188">
    <property type="entry name" value="FAD/NAD-bd_sf"/>
</dbReference>
<dbReference type="PANTHER" id="PTHR11552">
    <property type="entry name" value="GLUCOSE-METHANOL-CHOLINE GMC OXIDOREDUCTASE"/>
    <property type="match status" value="1"/>
</dbReference>
<evidence type="ECO:0000256" key="4">
    <source>
        <dbReference type="ARBA" id="ARBA00022827"/>
    </source>
</evidence>
<feature type="signal peptide" evidence="5">
    <location>
        <begin position="1"/>
        <end position="21"/>
    </location>
</feature>
<dbReference type="PIRSF" id="PIRSF000137">
    <property type="entry name" value="Alcohol_oxidase"/>
    <property type="match status" value="1"/>
</dbReference>
<comment type="similarity">
    <text evidence="2">Belongs to the GMC oxidoreductase family.</text>
</comment>
<evidence type="ECO:0000256" key="3">
    <source>
        <dbReference type="ARBA" id="ARBA00022630"/>
    </source>
</evidence>
<dbReference type="Gene3D" id="3.50.50.60">
    <property type="entry name" value="FAD/NAD(P)-binding domain"/>
    <property type="match status" value="1"/>
</dbReference>
<evidence type="ECO:0000259" key="6">
    <source>
        <dbReference type="Pfam" id="PF00732"/>
    </source>
</evidence>
<keyword evidence="5" id="KW-0732">Signal</keyword>
<dbReference type="PANTHER" id="PTHR11552:SF147">
    <property type="entry name" value="CHOLINE DEHYDROGENASE, MITOCHONDRIAL"/>
    <property type="match status" value="1"/>
</dbReference>
<organism evidence="8 9">
    <name type="scientific">Mycena chlorophos</name>
    <name type="common">Agaric fungus</name>
    <name type="synonym">Agaricus chlorophos</name>
    <dbReference type="NCBI Taxonomy" id="658473"/>
    <lineage>
        <taxon>Eukaryota</taxon>
        <taxon>Fungi</taxon>
        <taxon>Dikarya</taxon>
        <taxon>Basidiomycota</taxon>
        <taxon>Agaricomycotina</taxon>
        <taxon>Agaricomycetes</taxon>
        <taxon>Agaricomycetidae</taxon>
        <taxon>Agaricales</taxon>
        <taxon>Marasmiineae</taxon>
        <taxon>Mycenaceae</taxon>
        <taxon>Mycena</taxon>
    </lineage>
</organism>
<feature type="domain" description="Glucose-methanol-choline oxidoreductase N-terminal" evidence="6">
    <location>
        <begin position="36"/>
        <end position="350"/>
    </location>
</feature>
<accession>A0ABQ0LYH6</accession>
<dbReference type="SUPFAM" id="SSF54373">
    <property type="entry name" value="FAD-linked reductases, C-terminal domain"/>
    <property type="match status" value="1"/>
</dbReference>
<dbReference type="Pfam" id="PF00732">
    <property type="entry name" value="GMC_oxred_N"/>
    <property type="match status" value="1"/>
</dbReference>